<feature type="region of interest" description="Disordered" evidence="8">
    <location>
        <begin position="810"/>
        <end position="963"/>
    </location>
</feature>
<evidence type="ECO:0000256" key="4">
    <source>
        <dbReference type="ARBA" id="ARBA00022771"/>
    </source>
</evidence>
<feature type="compositionally biased region" description="Low complexity" evidence="8">
    <location>
        <begin position="273"/>
        <end position="301"/>
    </location>
</feature>
<comment type="caution">
    <text evidence="10">The sequence shown here is derived from an EMBL/GenBank/DDBJ whole genome shotgun (WGS) entry which is preliminary data.</text>
</comment>
<feature type="compositionally biased region" description="Polar residues" evidence="8">
    <location>
        <begin position="1293"/>
        <end position="1306"/>
    </location>
</feature>
<dbReference type="Pfam" id="PF02008">
    <property type="entry name" value="zf-CXXC"/>
    <property type="match status" value="1"/>
</dbReference>
<feature type="compositionally biased region" description="Low complexity" evidence="8">
    <location>
        <begin position="751"/>
        <end position="765"/>
    </location>
</feature>
<evidence type="ECO:0000256" key="1">
    <source>
        <dbReference type="ARBA" id="ARBA00004496"/>
    </source>
</evidence>
<dbReference type="GO" id="GO:0008270">
    <property type="term" value="F:zinc ion binding"/>
    <property type="evidence" value="ECO:0007669"/>
    <property type="project" value="UniProtKB-KW"/>
</dbReference>
<keyword evidence="11" id="KW-1185">Reference proteome</keyword>
<feature type="compositionally biased region" description="Low complexity" evidence="8">
    <location>
        <begin position="412"/>
        <end position="436"/>
    </location>
</feature>
<evidence type="ECO:0000256" key="6">
    <source>
        <dbReference type="ARBA" id="ARBA00023125"/>
    </source>
</evidence>
<feature type="compositionally biased region" description="Low complexity" evidence="8">
    <location>
        <begin position="1015"/>
        <end position="1078"/>
    </location>
</feature>
<feature type="compositionally biased region" description="Polar residues" evidence="8">
    <location>
        <begin position="643"/>
        <end position="656"/>
    </location>
</feature>
<sequence>MSEGGGGGGEGGPFGGGGATSYAPPTPSSTVPDKGLPPFSSFGGPESGGQDTTGYDPPRLLELSGWDYYGEGLSGRLVERGDGFPLLLPQPQYRPWETNNDKGDGFSPDKLPSFQSQFNSFPPSSEGDTVSLATLAPASPTSSSSPSGLPSFHTLSAVNVNPRGYPLVPAPVQAREIPAIQQQFLDERHIHLFQSPPGQYHPAAYHPAQAAAPQQAALLTVVKTEPVLVATQLQPGVYHHNNIMMDTRLEAAHKPDDGARLDSRKKERRKARASSLESSNESDGAGSSSVESSGQVAAVSSTAGFKSPPVTHGHPNASDPSGGDPGSMMDNGSDKPVKKKRKRCGECIGCQRKDNCGDCAPCRNDKSHQICKMRRCEKLTEKKHLLYLNHGEFPRAERGRGRGKGSRGGGVSRNNYRGKLSAGATPTRGQTPPQTTVPLNGSSDSMMAGLQDHQTPTGVMPFYGTQPSTPTGLVDGTGFSTPIREQQHRFAPQAAVWQTTTADPNATISATWTPQGPQFIQQIAPPPMEELRYHHTQYYHQTPGPAPPAPAPVPGYQTQPQPQQTAFLTQTNGGYPPPTLAAQPQPSPLTNGASAVTNGRQNGATMNGGADYMDASPRPDYINGSYTHSSQVFVVFQDVTAPTTPNSRCSSVTQLDAETPGVAVPKPVTPAAPTNPGNAMPGYPPQPPPHLSQQSLHNSSGYPGHDLHSTSGGLLGEPNNRLVTNNGSSSNSNNNQMENQQQHHSWSAMEQQQQINDNQNQNNWAENERRKREEKANFMDVDGMNGQEMFNNQERTNINNRIKTMILNKQQQHGANQFQNQQNQQNPKQSPHQNQPQQSPHSFQQQQSPHPMQQPSPHPMQNPSPMPQQSPHHMPQQSPHHMPQQSPHHMPQQSPHHAPQQSPHTHLPQQSPHHMSQQSPHPSPHQMPHQSPHHTSQSQNHMQQQNQIQQQQNQMQQQQNQQNQLQQQQNQMQQQQNQQNQLQQQQNQQNQMQQSQQNQMQQTQQQNQLQQQQNQMQQQQNQQNHLQQQQNQQNQMQQQQNQMQQSQQQNQSLHQNQHQTNHNHQNHHIQQSSNHMHQPQMSPMNGQLRRSNEGMQNNQQHENNRQMQQQQQQQQQQLQQQQLQQQQQQQLQQQHQNFINQQQQQEKLSKDQNYLQTGNFLAQGHHPRSYLSEGGGVWPWGPNNHQQPHHQMGTAEPETGISAMESFMRYATSMDNGSDFKGSQQSDRSSKNATPVSQMSSGTQSQATMTKSQGSGNSKQVSPNMRQPQTPPVSRKNTPMPSPCASPAPVPHSPSTSMPSTWQQGMPHQMGQAESKTKKEKNSAADRHHMQQYQHNDGEKFYMKNQQQHVAHHQHPGVHPYMDNNRLQLSTPYHDHQSPQYKNGSGTGFSTQQQTMTTMTATKQQQSVFNSSTTQTCFNNKATQQDEDFKPSRAALNSAAYGWQQSNTSTTVTTTMSNSLSDKTLQVDLGRNSVGVKMETNTVWSTPSMKQEDARSMCQWSGAKQMWKMEEKQTWMGPQQTPKMVEKSSQSTSMMTEDECPVIYPRVPFGTDPRGQYYHDGVVKKEHPGYVFCGEGGPNNLEKMDGSWCCRKGGTEAPTAEHLRDGCCQGLQTLDEVLETGENENEKDGGKVPKREANSPDSVRSGESAAANATATTKEFQDHLEK</sequence>
<organism evidence="10 11">
    <name type="scientific">Laodelphax striatellus</name>
    <name type="common">Small brown planthopper</name>
    <name type="synonym">Delphax striatella</name>
    <dbReference type="NCBI Taxonomy" id="195883"/>
    <lineage>
        <taxon>Eukaryota</taxon>
        <taxon>Metazoa</taxon>
        <taxon>Ecdysozoa</taxon>
        <taxon>Arthropoda</taxon>
        <taxon>Hexapoda</taxon>
        <taxon>Insecta</taxon>
        <taxon>Pterygota</taxon>
        <taxon>Neoptera</taxon>
        <taxon>Paraneoptera</taxon>
        <taxon>Hemiptera</taxon>
        <taxon>Auchenorrhyncha</taxon>
        <taxon>Fulgoroidea</taxon>
        <taxon>Delphacidae</taxon>
        <taxon>Criomorphinae</taxon>
        <taxon>Laodelphax</taxon>
    </lineage>
</organism>
<feature type="compositionally biased region" description="Low complexity" evidence="8">
    <location>
        <begin position="112"/>
        <end position="149"/>
    </location>
</feature>
<feature type="region of interest" description="Disordered" evidence="8">
    <location>
        <begin position="1619"/>
        <end position="1666"/>
    </location>
</feature>
<feature type="compositionally biased region" description="Polar residues" evidence="8">
    <location>
        <begin position="1079"/>
        <end position="1095"/>
    </location>
</feature>
<feature type="region of interest" description="Disordered" evidence="8">
    <location>
        <begin position="1213"/>
        <end position="1328"/>
    </location>
</feature>
<dbReference type="InterPro" id="IPR040388">
    <property type="entry name" value="CXXC4/CXXC5"/>
</dbReference>
<evidence type="ECO:0000313" key="10">
    <source>
        <dbReference type="EMBL" id="RZF34717.1"/>
    </source>
</evidence>
<keyword evidence="5" id="KW-0862">Zinc</keyword>
<feature type="region of interest" description="Disordered" evidence="8">
    <location>
        <begin position="643"/>
        <end position="771"/>
    </location>
</feature>
<gene>
    <name evidence="10" type="ORF">LSTR_LSTR010766</name>
</gene>
<dbReference type="GO" id="GO:0008327">
    <property type="term" value="F:methyl-CpG binding"/>
    <property type="evidence" value="ECO:0007669"/>
    <property type="project" value="TreeGrafter"/>
</dbReference>
<dbReference type="PANTHER" id="PTHR13419:SF0">
    <property type="entry name" value="CXXC-TYPE DOMAIN-CONTAINING PROTEIN"/>
    <property type="match status" value="1"/>
</dbReference>
<name>A0A482WMG6_LAOST</name>
<feature type="region of interest" description="Disordered" evidence="8">
    <location>
        <begin position="89"/>
        <end position="149"/>
    </location>
</feature>
<feature type="region of interest" description="Disordered" evidence="8">
    <location>
        <begin position="250"/>
        <end position="339"/>
    </location>
</feature>
<reference evidence="10 11" key="1">
    <citation type="journal article" date="2017" name="Gigascience">
        <title>Genome sequence of the small brown planthopper, Laodelphax striatellus.</title>
        <authorList>
            <person name="Zhu J."/>
            <person name="Jiang F."/>
            <person name="Wang X."/>
            <person name="Yang P."/>
            <person name="Bao Y."/>
            <person name="Zhao W."/>
            <person name="Wang W."/>
            <person name="Lu H."/>
            <person name="Wang Q."/>
            <person name="Cui N."/>
            <person name="Li J."/>
            <person name="Chen X."/>
            <person name="Luo L."/>
            <person name="Yu J."/>
            <person name="Kang L."/>
            <person name="Cui F."/>
        </authorList>
    </citation>
    <scope>NUCLEOTIDE SEQUENCE [LARGE SCALE GENOMIC DNA]</scope>
    <source>
        <strain evidence="10">Lst14</strain>
    </source>
</reference>
<feature type="region of interest" description="Disordered" evidence="8">
    <location>
        <begin position="1165"/>
        <end position="1195"/>
    </location>
</feature>
<feature type="compositionally biased region" description="Gly residues" evidence="8">
    <location>
        <begin position="1"/>
        <end position="19"/>
    </location>
</feature>
<dbReference type="STRING" id="195883.A0A482WMG6"/>
<keyword evidence="2" id="KW-0963">Cytoplasm</keyword>
<evidence type="ECO:0000256" key="5">
    <source>
        <dbReference type="ARBA" id="ARBA00022833"/>
    </source>
</evidence>
<feature type="compositionally biased region" description="Basic and acidic residues" evidence="8">
    <location>
        <begin position="1624"/>
        <end position="1638"/>
    </location>
</feature>
<dbReference type="PROSITE" id="PS51058">
    <property type="entry name" value="ZF_CXXC"/>
    <property type="match status" value="1"/>
</dbReference>
<feature type="compositionally biased region" description="Basic and acidic residues" evidence="8">
    <location>
        <begin position="250"/>
        <end position="265"/>
    </location>
</feature>
<feature type="region of interest" description="Disordered" evidence="8">
    <location>
        <begin position="1"/>
        <end position="61"/>
    </location>
</feature>
<evidence type="ECO:0000256" key="8">
    <source>
        <dbReference type="SAM" id="MobiDB-lite"/>
    </source>
</evidence>
<feature type="compositionally biased region" description="Low complexity" evidence="8">
    <location>
        <begin position="659"/>
        <end position="676"/>
    </location>
</feature>
<dbReference type="InParanoid" id="A0A482WMG6"/>
<feature type="compositionally biased region" description="Low complexity" evidence="8">
    <location>
        <begin position="869"/>
        <end position="963"/>
    </location>
</feature>
<feature type="compositionally biased region" description="Pro residues" evidence="8">
    <location>
        <begin position="1280"/>
        <end position="1292"/>
    </location>
</feature>
<feature type="compositionally biased region" description="Pro residues" evidence="8">
    <location>
        <begin position="852"/>
        <end position="868"/>
    </location>
</feature>
<evidence type="ECO:0000313" key="11">
    <source>
        <dbReference type="Proteomes" id="UP000291343"/>
    </source>
</evidence>
<feature type="region of interest" description="Disordered" evidence="8">
    <location>
        <begin position="539"/>
        <end position="561"/>
    </location>
</feature>
<proteinExistence type="predicted"/>
<dbReference type="EMBL" id="QKKF02030551">
    <property type="protein sequence ID" value="RZF34717.1"/>
    <property type="molecule type" value="Genomic_DNA"/>
</dbReference>
<keyword evidence="4 7" id="KW-0863">Zinc-finger</keyword>
<feature type="region of interest" description="Disordered" evidence="8">
    <location>
        <begin position="1015"/>
        <end position="1113"/>
    </location>
</feature>
<dbReference type="OrthoDB" id="8777148at2759"/>
<evidence type="ECO:0000256" key="3">
    <source>
        <dbReference type="ARBA" id="ARBA00022723"/>
    </source>
</evidence>
<dbReference type="GO" id="GO:0005634">
    <property type="term" value="C:nucleus"/>
    <property type="evidence" value="ECO:0007669"/>
    <property type="project" value="TreeGrafter"/>
</dbReference>
<dbReference type="SMR" id="A0A482WMG6"/>
<feature type="compositionally biased region" description="Basic and acidic residues" evidence="8">
    <location>
        <begin position="1315"/>
        <end position="1328"/>
    </location>
</feature>
<accession>A0A482WMG6</accession>
<comment type="subcellular location">
    <subcellularLocation>
        <location evidence="1">Cytoplasm</location>
    </subcellularLocation>
</comment>
<feature type="compositionally biased region" description="Pro residues" evidence="8">
    <location>
        <begin position="544"/>
        <end position="553"/>
    </location>
</feature>
<dbReference type="GO" id="GO:0005737">
    <property type="term" value="C:cytoplasm"/>
    <property type="evidence" value="ECO:0007669"/>
    <property type="project" value="UniProtKB-SubCell"/>
</dbReference>
<dbReference type="PANTHER" id="PTHR13419">
    <property type="entry name" value="ZINC FINGER-CONTAINING"/>
    <property type="match status" value="1"/>
</dbReference>
<feature type="region of interest" description="Disordered" evidence="8">
    <location>
        <begin position="395"/>
        <end position="450"/>
    </location>
</feature>
<feature type="compositionally biased region" description="Low complexity" evidence="8">
    <location>
        <begin position="1096"/>
        <end position="1113"/>
    </location>
</feature>
<evidence type="ECO:0000259" key="9">
    <source>
        <dbReference type="PROSITE" id="PS51058"/>
    </source>
</evidence>
<evidence type="ECO:0000256" key="7">
    <source>
        <dbReference type="PROSITE-ProRule" id="PRU00509"/>
    </source>
</evidence>
<feature type="domain" description="CXXC-type" evidence="9">
    <location>
        <begin position="337"/>
        <end position="377"/>
    </location>
</feature>
<protein>
    <recommendedName>
        <fullName evidence="9">CXXC-type domain-containing protein</fullName>
    </recommendedName>
</protein>
<keyword evidence="3" id="KW-0479">Metal-binding</keyword>
<feature type="compositionally biased region" description="Low complexity" evidence="8">
    <location>
        <begin position="810"/>
        <end position="851"/>
    </location>
</feature>
<feature type="compositionally biased region" description="Polar residues" evidence="8">
    <location>
        <begin position="1213"/>
        <end position="1268"/>
    </location>
</feature>
<evidence type="ECO:0000256" key="2">
    <source>
        <dbReference type="ARBA" id="ARBA00022490"/>
    </source>
</evidence>
<keyword evidence="6" id="KW-0238">DNA-binding</keyword>
<dbReference type="InterPro" id="IPR002857">
    <property type="entry name" value="Znf_CXXC"/>
</dbReference>
<dbReference type="Proteomes" id="UP000291343">
    <property type="component" value="Unassembled WGS sequence"/>
</dbReference>
<feature type="compositionally biased region" description="Low complexity" evidence="8">
    <location>
        <begin position="725"/>
        <end position="742"/>
    </location>
</feature>